<dbReference type="PATRIC" id="fig|33050.5.peg.4532"/>
<dbReference type="KEGG" id="smag:AN936_21885"/>
<evidence type="ECO:0000256" key="1">
    <source>
        <dbReference type="SAM" id="MobiDB-lite"/>
    </source>
</evidence>
<dbReference type="EMBL" id="CP012700">
    <property type="protein sequence ID" value="ALH82908.1"/>
    <property type="molecule type" value="Genomic_DNA"/>
</dbReference>
<evidence type="ECO:0000313" key="3">
    <source>
        <dbReference type="Proteomes" id="UP000058074"/>
    </source>
</evidence>
<proteinExistence type="predicted"/>
<protein>
    <submittedName>
        <fullName evidence="2">Uncharacterized protein</fullName>
    </submittedName>
</protein>
<name>A0A0N9UBV2_SPHMC</name>
<dbReference type="OrthoDB" id="7451231at2"/>
<reference evidence="2 3" key="1">
    <citation type="journal article" date="2015" name="Genome Announc.">
        <title>Complete Genome Sequence of Polypropylene Glycol- and Polyethylene Glycol-Degrading Sphingopyxis macrogoltabida Strain EY-1.</title>
        <authorList>
            <person name="Ohtsubo Y."/>
            <person name="Nagata Y."/>
            <person name="Numata M."/>
            <person name="Tsuchikane K."/>
            <person name="Hosoyama A."/>
            <person name="Yamazoe A."/>
            <person name="Tsuda M."/>
            <person name="Fujita N."/>
            <person name="Kawai F."/>
        </authorList>
    </citation>
    <scope>NUCLEOTIDE SEQUENCE [LARGE SCALE GENOMIC DNA]</scope>
    <source>
        <strain evidence="2 3">EY-1</strain>
    </source>
</reference>
<dbReference type="Proteomes" id="UP000058074">
    <property type="component" value="Chromosome"/>
</dbReference>
<feature type="region of interest" description="Disordered" evidence="1">
    <location>
        <begin position="40"/>
        <end position="63"/>
    </location>
</feature>
<sequence length="162" mass="17421">MSDEFKTYRAREKGFDGVRVRKPGEVFTTNIPKGEWMEELDKDGKPIGRLDHTPSPAKGRSDAGAIDKLNKVVAEKDEVILEKDARIAELEKQLAAGALTSTGSNQQDPGPLDKSIPDLTTYLEGVSDIGAIDALIEAEKAGNSRVGALAALDARKTTLQTT</sequence>
<feature type="compositionally biased region" description="Basic and acidic residues" evidence="1">
    <location>
        <begin position="42"/>
        <end position="52"/>
    </location>
</feature>
<accession>A0A0N9UBV2</accession>
<evidence type="ECO:0000313" key="2">
    <source>
        <dbReference type="EMBL" id="ALH82908.1"/>
    </source>
</evidence>
<gene>
    <name evidence="2" type="ORF">AN936_21885</name>
</gene>
<dbReference type="RefSeq" id="WP_054589886.1">
    <property type="nucleotide sequence ID" value="NZ_CP012700.1"/>
</dbReference>
<organism evidence="2 3">
    <name type="scientific">Sphingopyxis macrogoltabida</name>
    <name type="common">Sphingomonas macrogoltabidus</name>
    <dbReference type="NCBI Taxonomy" id="33050"/>
    <lineage>
        <taxon>Bacteria</taxon>
        <taxon>Pseudomonadati</taxon>
        <taxon>Pseudomonadota</taxon>
        <taxon>Alphaproteobacteria</taxon>
        <taxon>Sphingomonadales</taxon>
        <taxon>Sphingomonadaceae</taxon>
        <taxon>Sphingopyxis</taxon>
    </lineage>
</organism>
<dbReference type="AlphaFoldDB" id="A0A0N9UBV2"/>